<dbReference type="InterPro" id="IPR022463">
    <property type="entry name" value="1-PFruKinase"/>
</dbReference>
<evidence type="ECO:0000313" key="8">
    <source>
        <dbReference type="EMBL" id="MDN4516452.1"/>
    </source>
</evidence>
<dbReference type="GO" id="GO:0008662">
    <property type="term" value="F:1-phosphofructokinase activity"/>
    <property type="evidence" value="ECO:0007669"/>
    <property type="project" value="UniProtKB-EC"/>
</dbReference>
<evidence type="ECO:0000313" key="9">
    <source>
        <dbReference type="Proteomes" id="UP001172687"/>
    </source>
</evidence>
<evidence type="ECO:0000256" key="1">
    <source>
        <dbReference type="ARBA" id="ARBA00010688"/>
    </source>
</evidence>
<dbReference type="EC" id="2.7.1.56" evidence="8"/>
<feature type="domain" description="Carbohydrate kinase PfkB" evidence="7">
    <location>
        <begin position="8"/>
        <end position="306"/>
    </location>
</feature>
<evidence type="ECO:0000256" key="3">
    <source>
        <dbReference type="ARBA" id="ARBA00022741"/>
    </source>
</evidence>
<dbReference type="NCBIfam" id="TIGR03828">
    <property type="entry name" value="pfkB"/>
    <property type="match status" value="1"/>
</dbReference>
<reference evidence="8" key="1">
    <citation type="submission" date="2023-07" db="EMBL/GenBank/DDBJ databases">
        <title>Degradation of tert-butanol by M. austroafricanum TBA100.</title>
        <authorList>
            <person name="Helbich S."/>
            <person name="Vainshtein Y."/>
        </authorList>
    </citation>
    <scope>NUCLEOTIDE SEQUENCE</scope>
    <source>
        <strain evidence="8">TBA100</strain>
    </source>
</reference>
<dbReference type="PIRSF" id="PIRSF000535">
    <property type="entry name" value="1PFK/6PFK/LacC"/>
    <property type="match status" value="1"/>
</dbReference>
<dbReference type="CDD" id="cd01164">
    <property type="entry name" value="FruK_PfkB_like"/>
    <property type="match status" value="1"/>
</dbReference>
<dbReference type="Gene3D" id="3.40.1190.20">
    <property type="match status" value="1"/>
</dbReference>
<dbReference type="PANTHER" id="PTHR46566">
    <property type="entry name" value="1-PHOSPHOFRUCTOKINASE-RELATED"/>
    <property type="match status" value="1"/>
</dbReference>
<dbReference type="EMBL" id="JAUHTC010000007">
    <property type="protein sequence ID" value="MDN4516452.1"/>
    <property type="molecule type" value="Genomic_DNA"/>
</dbReference>
<keyword evidence="4" id="KW-0418">Kinase</keyword>
<keyword evidence="9" id="KW-1185">Reference proteome</keyword>
<dbReference type="SUPFAM" id="SSF53613">
    <property type="entry name" value="Ribokinase-like"/>
    <property type="match status" value="1"/>
</dbReference>
<comment type="caution">
    <text evidence="8">The sequence shown here is derived from an EMBL/GenBank/DDBJ whole genome shotgun (WGS) entry which is preliminary data.</text>
</comment>
<dbReference type="InterPro" id="IPR017583">
    <property type="entry name" value="Tagatose/fructose_Pkinase"/>
</dbReference>
<evidence type="ECO:0000256" key="6">
    <source>
        <dbReference type="PIRNR" id="PIRNR000535"/>
    </source>
</evidence>
<dbReference type="NCBIfam" id="TIGR03168">
    <property type="entry name" value="1-PFK"/>
    <property type="match status" value="1"/>
</dbReference>
<organism evidence="8 9">
    <name type="scientific">Mycolicibacterium austroafricanum</name>
    <name type="common">Mycobacterium austroafricanum</name>
    <dbReference type="NCBI Taxonomy" id="39687"/>
    <lineage>
        <taxon>Bacteria</taxon>
        <taxon>Bacillati</taxon>
        <taxon>Actinomycetota</taxon>
        <taxon>Actinomycetes</taxon>
        <taxon>Mycobacteriales</taxon>
        <taxon>Mycobacteriaceae</taxon>
        <taxon>Mycolicibacterium</taxon>
    </lineage>
</organism>
<dbReference type="InterPro" id="IPR011611">
    <property type="entry name" value="PfkB_dom"/>
</dbReference>
<dbReference type="Pfam" id="PF00294">
    <property type="entry name" value="PfkB"/>
    <property type="match status" value="1"/>
</dbReference>
<gene>
    <name evidence="8" type="primary">pfkB</name>
    <name evidence="8" type="ORF">QYF68_01245</name>
</gene>
<evidence type="ECO:0000256" key="4">
    <source>
        <dbReference type="ARBA" id="ARBA00022777"/>
    </source>
</evidence>
<dbReference type="Proteomes" id="UP001172687">
    <property type="component" value="Unassembled WGS sequence"/>
</dbReference>
<keyword evidence="5" id="KW-0067">ATP-binding</keyword>
<dbReference type="PANTHER" id="PTHR46566:SF5">
    <property type="entry name" value="1-PHOSPHOFRUCTOKINASE"/>
    <property type="match status" value="1"/>
</dbReference>
<name>A0ABT8H860_MYCAO</name>
<evidence type="ECO:0000256" key="2">
    <source>
        <dbReference type="ARBA" id="ARBA00022679"/>
    </source>
</evidence>
<keyword evidence="3" id="KW-0547">Nucleotide-binding</keyword>
<dbReference type="InterPro" id="IPR029056">
    <property type="entry name" value="Ribokinase-like"/>
</dbReference>
<comment type="similarity">
    <text evidence="1">Belongs to the carbohydrate kinase PfkB family.</text>
</comment>
<evidence type="ECO:0000256" key="5">
    <source>
        <dbReference type="ARBA" id="ARBA00022840"/>
    </source>
</evidence>
<sequence length="325" mass="32457">MIVTVTANPSIDRTVSLPSPLTRGAVHRVTSVTNQAGGKGVNVAKVLTMAGVDAVAVLPAAANDPLLHALQIAAVPYRAVTTTEPARTNLTITEPDGTTTKINEPGAKLDAATLEAFTDAVLDAAGGADWVVMSGSLPPGVPASWYGDVVASLASRDCRVAVDTSDAPLAALIGSLDRGAPDLIKPNAEELAGVLGLSAQSLEDAVLQGDPGPVVAAARQLIDRGIGAVLATLGAAGAVLVDHNGAWMATPPPIVPRSTVGAGDSSLAGYVRAEVGGAVPPQRLQMAVAYGSAAAALPGTTLPSPAEIDLNAVQVSPISPIPATR</sequence>
<keyword evidence="2 6" id="KW-0808">Transferase</keyword>
<evidence type="ECO:0000259" key="7">
    <source>
        <dbReference type="Pfam" id="PF00294"/>
    </source>
</evidence>
<protein>
    <submittedName>
        <fullName evidence="8">1-phosphofructokinase</fullName>
        <ecNumber evidence="8">2.7.1.56</ecNumber>
    </submittedName>
</protein>
<dbReference type="RefSeq" id="WP_011777420.1">
    <property type="nucleotide sequence ID" value="NZ_CP070380.1"/>
</dbReference>
<proteinExistence type="inferred from homology"/>
<accession>A0ABT8H860</accession>